<feature type="transmembrane region" description="Helical" evidence="6">
    <location>
        <begin position="65"/>
        <end position="88"/>
    </location>
</feature>
<evidence type="ECO:0000256" key="1">
    <source>
        <dbReference type="ARBA" id="ARBA00004651"/>
    </source>
</evidence>
<organism evidence="8 9">
    <name type="scientific">Thermophilibacter provencensis</name>
    <dbReference type="NCBI Taxonomy" id="1852386"/>
    <lineage>
        <taxon>Bacteria</taxon>
        <taxon>Bacillati</taxon>
        <taxon>Actinomycetota</taxon>
        <taxon>Coriobacteriia</taxon>
        <taxon>Coriobacteriales</taxon>
        <taxon>Atopobiaceae</taxon>
        <taxon>Thermophilibacter</taxon>
    </lineage>
</organism>
<feature type="transmembrane region" description="Helical" evidence="6">
    <location>
        <begin position="339"/>
        <end position="358"/>
    </location>
</feature>
<evidence type="ECO:0000256" key="3">
    <source>
        <dbReference type="ARBA" id="ARBA00022692"/>
    </source>
</evidence>
<dbReference type="SMART" id="SM00849">
    <property type="entry name" value="Lactamase_B"/>
    <property type="match status" value="1"/>
</dbReference>
<feature type="transmembrane region" description="Helical" evidence="6">
    <location>
        <begin position="38"/>
        <end position="58"/>
    </location>
</feature>
<feature type="transmembrane region" description="Helical" evidence="6">
    <location>
        <begin position="276"/>
        <end position="295"/>
    </location>
</feature>
<gene>
    <name evidence="8" type="ORF">K8U72_09420</name>
</gene>
<keyword evidence="4 6" id="KW-1133">Transmembrane helix</keyword>
<sequence>MSERLAPPPRPSLPHAFWALLAALGAMRAALALAPPSLALAAGSALAGAAAAALAAVGRRRGPRLLPLVAVLLAALSASGLACAAELFRQESLVGALSSSPVSTWELRLAGDMSRGASAWRGRAVASREGAASGEVWLLSEEPLGRGSAVRCVGRFSPNGDDDWGASSRAQGIAGTVRVVRTLAVEPPSGVAGAVLGLREGVLSSFDAGSSDARALLAGSVCGSMAAISERGLDDAFARCGVSHLVAVSGGHLVLVCALVAVPVGRSRLGPPGRAAVLLALTALFVAFCGAPPSAVRSWAMSLVASASRLAGRRAHPLSSASLVSLAMALADPGVTGQLGYLLSVSCVCGICALGGYARHLVRALLPALRPPAATAPLPARALSRLAGDAMDALALTLVSQAVTMPLTCAAFSQLSLVAPLANVLLAPLFSPFLGAGLVAACLAWAPPLQAPALLAADAIGGVVARLVDALGGLPLASVAVSVDEGPALAVMLGACGALLVWWPPVSRRGLAAALGLVSALGLAWLLRWRLLAPARVVVMDVGQGDAILVTDGASSLLVDTGPGDAAVAALARANVTHLDAVLLTHLHDDHAGGLEGVLGAVSVGSVIVGEGVDVGLAADGLPVERVGYGDAVSVGRFSLEVVSPLEPADGSGNEGSLELLLSFDDGGRSLTALLAADAEEPETSAAVARGDVGDVDLLKVGHHGSAASIGVETAAALDPEVSVASAGEGNPYGHPDPACAEALERAGSLFLCTIERGDVTVEPGESGPVVTCQRGGVP</sequence>
<evidence type="ECO:0000313" key="8">
    <source>
        <dbReference type="EMBL" id="HJF45984.1"/>
    </source>
</evidence>
<dbReference type="InterPro" id="IPR052159">
    <property type="entry name" value="Competence_DNA_uptake"/>
</dbReference>
<dbReference type="RefSeq" id="WP_274959605.1">
    <property type="nucleotide sequence ID" value="NZ_DYWQ01000147.1"/>
</dbReference>
<keyword evidence="5 6" id="KW-0472">Membrane</keyword>
<dbReference type="NCBIfam" id="TIGR00360">
    <property type="entry name" value="ComEC_N-term"/>
    <property type="match status" value="1"/>
</dbReference>
<dbReference type="Pfam" id="PF00753">
    <property type="entry name" value="Lactamase_B"/>
    <property type="match status" value="1"/>
</dbReference>
<evidence type="ECO:0000259" key="7">
    <source>
        <dbReference type="SMART" id="SM00849"/>
    </source>
</evidence>
<reference evidence="8" key="2">
    <citation type="submission" date="2021-09" db="EMBL/GenBank/DDBJ databases">
        <authorList>
            <person name="Gilroy R."/>
        </authorList>
    </citation>
    <scope>NUCLEOTIDE SEQUENCE</scope>
    <source>
        <strain evidence="8">CHK124-7917</strain>
    </source>
</reference>
<keyword evidence="3 6" id="KW-0812">Transmembrane</keyword>
<dbReference type="PANTHER" id="PTHR30619">
    <property type="entry name" value="DNA INTERNALIZATION/COMPETENCE PROTEIN COMEC/REC2"/>
    <property type="match status" value="1"/>
</dbReference>
<dbReference type="PANTHER" id="PTHR30619:SF7">
    <property type="entry name" value="BETA-LACTAMASE DOMAIN PROTEIN"/>
    <property type="match status" value="1"/>
</dbReference>
<dbReference type="AlphaFoldDB" id="A0A921KM43"/>
<dbReference type="InterPro" id="IPR004477">
    <property type="entry name" value="ComEC_N"/>
</dbReference>
<dbReference type="EMBL" id="DYWQ01000147">
    <property type="protein sequence ID" value="HJF45984.1"/>
    <property type="molecule type" value="Genomic_DNA"/>
</dbReference>
<accession>A0A921KM43</accession>
<evidence type="ECO:0000256" key="4">
    <source>
        <dbReference type="ARBA" id="ARBA00022989"/>
    </source>
</evidence>
<dbReference type="Pfam" id="PF03772">
    <property type="entry name" value="Competence"/>
    <property type="match status" value="1"/>
</dbReference>
<dbReference type="InterPro" id="IPR001279">
    <property type="entry name" value="Metallo-B-lactamas"/>
</dbReference>
<feature type="transmembrane region" description="Helical" evidence="6">
    <location>
        <begin position="486"/>
        <end position="504"/>
    </location>
</feature>
<evidence type="ECO:0000313" key="9">
    <source>
        <dbReference type="Proteomes" id="UP000697330"/>
    </source>
</evidence>
<proteinExistence type="predicted"/>
<evidence type="ECO:0000256" key="6">
    <source>
        <dbReference type="SAM" id="Phobius"/>
    </source>
</evidence>
<reference evidence="8" key="1">
    <citation type="journal article" date="2021" name="PeerJ">
        <title>Extensive microbial diversity within the chicken gut microbiome revealed by metagenomics and culture.</title>
        <authorList>
            <person name="Gilroy R."/>
            <person name="Ravi A."/>
            <person name="Getino M."/>
            <person name="Pursley I."/>
            <person name="Horton D.L."/>
            <person name="Alikhan N.F."/>
            <person name="Baker D."/>
            <person name="Gharbi K."/>
            <person name="Hall N."/>
            <person name="Watson M."/>
            <person name="Adriaenssens E.M."/>
            <person name="Foster-Nyarko E."/>
            <person name="Jarju S."/>
            <person name="Secka A."/>
            <person name="Antonio M."/>
            <person name="Oren A."/>
            <person name="Chaudhuri R.R."/>
            <person name="La Ragione R."/>
            <person name="Hildebrand F."/>
            <person name="Pallen M.J."/>
        </authorList>
    </citation>
    <scope>NUCLEOTIDE SEQUENCE</scope>
    <source>
        <strain evidence="8">CHK124-7917</strain>
    </source>
</reference>
<feature type="transmembrane region" description="Helical" evidence="6">
    <location>
        <begin position="245"/>
        <end position="264"/>
    </location>
</feature>
<dbReference type="GO" id="GO:0005886">
    <property type="term" value="C:plasma membrane"/>
    <property type="evidence" value="ECO:0007669"/>
    <property type="project" value="UniProtKB-SubCell"/>
</dbReference>
<name>A0A921KM43_9ACTN</name>
<feature type="transmembrane region" description="Helical" evidence="6">
    <location>
        <begin position="510"/>
        <end position="527"/>
    </location>
</feature>
<feature type="transmembrane region" description="Helical" evidence="6">
    <location>
        <begin position="424"/>
        <end position="446"/>
    </location>
</feature>
<dbReference type="SUPFAM" id="SSF56281">
    <property type="entry name" value="Metallo-hydrolase/oxidoreductase"/>
    <property type="match status" value="1"/>
</dbReference>
<comment type="caution">
    <text evidence="8">The sequence shown here is derived from an EMBL/GenBank/DDBJ whole genome shotgun (WGS) entry which is preliminary data.</text>
</comment>
<keyword evidence="2" id="KW-1003">Cell membrane</keyword>
<dbReference type="InterPro" id="IPR035681">
    <property type="entry name" value="ComA-like_MBL"/>
</dbReference>
<protein>
    <submittedName>
        <fullName evidence="8">ComEC/Rec2 family competence protein</fullName>
    </submittedName>
</protein>
<dbReference type="Gene3D" id="3.60.15.10">
    <property type="entry name" value="Ribonuclease Z/Hydroxyacylglutathione hydrolase-like"/>
    <property type="match status" value="1"/>
</dbReference>
<evidence type="ECO:0000256" key="5">
    <source>
        <dbReference type="ARBA" id="ARBA00023136"/>
    </source>
</evidence>
<evidence type="ECO:0000256" key="2">
    <source>
        <dbReference type="ARBA" id="ARBA00022475"/>
    </source>
</evidence>
<dbReference type="InterPro" id="IPR036866">
    <property type="entry name" value="RibonucZ/Hydroxyglut_hydro"/>
</dbReference>
<dbReference type="CDD" id="cd07731">
    <property type="entry name" value="ComA-like_MBL-fold"/>
    <property type="match status" value="1"/>
</dbReference>
<dbReference type="Proteomes" id="UP000697330">
    <property type="component" value="Unassembled WGS sequence"/>
</dbReference>
<feature type="domain" description="Metallo-beta-lactamase" evidence="7">
    <location>
        <begin position="544"/>
        <end position="729"/>
    </location>
</feature>
<comment type="subcellular location">
    <subcellularLocation>
        <location evidence="1">Cell membrane</location>
        <topology evidence="1">Multi-pass membrane protein</topology>
    </subcellularLocation>
</comment>